<dbReference type="GO" id="GO:0106310">
    <property type="term" value="F:protein serine kinase activity"/>
    <property type="evidence" value="ECO:0007669"/>
    <property type="project" value="RHEA"/>
</dbReference>
<keyword evidence="3" id="KW-0597">Phosphoprotein</keyword>
<keyword evidence="6 15" id="KW-0418">Kinase</keyword>
<evidence type="ECO:0000256" key="9">
    <source>
        <dbReference type="ARBA" id="ARBA00048679"/>
    </source>
</evidence>
<evidence type="ECO:0000256" key="5">
    <source>
        <dbReference type="ARBA" id="ARBA00022741"/>
    </source>
</evidence>
<evidence type="ECO:0000259" key="14">
    <source>
        <dbReference type="PROSITE" id="PS51285"/>
    </source>
</evidence>
<evidence type="ECO:0000256" key="6">
    <source>
        <dbReference type="ARBA" id="ARBA00022777"/>
    </source>
</evidence>
<evidence type="ECO:0000259" key="12">
    <source>
        <dbReference type="PROSITE" id="PS50004"/>
    </source>
</evidence>
<evidence type="ECO:0000256" key="1">
    <source>
        <dbReference type="ARBA" id="ARBA00012513"/>
    </source>
</evidence>
<feature type="compositionally biased region" description="Gly residues" evidence="11">
    <location>
        <begin position="322"/>
        <end position="341"/>
    </location>
</feature>
<organism evidence="15 16">
    <name type="scientific">Niveomyces insectorum RCEF 264</name>
    <dbReference type="NCBI Taxonomy" id="1081102"/>
    <lineage>
        <taxon>Eukaryota</taxon>
        <taxon>Fungi</taxon>
        <taxon>Dikarya</taxon>
        <taxon>Ascomycota</taxon>
        <taxon>Pezizomycotina</taxon>
        <taxon>Sordariomycetes</taxon>
        <taxon>Hypocreomycetidae</taxon>
        <taxon>Hypocreales</taxon>
        <taxon>Cordycipitaceae</taxon>
        <taxon>Niveomyces</taxon>
    </lineage>
</organism>
<keyword evidence="2" id="KW-0723">Serine/threonine-protein kinase</keyword>
<feature type="compositionally biased region" description="Basic and acidic residues" evidence="11">
    <location>
        <begin position="297"/>
        <end position="314"/>
    </location>
</feature>
<feature type="region of interest" description="Disordered" evidence="11">
    <location>
        <begin position="1066"/>
        <end position="1153"/>
    </location>
</feature>
<dbReference type="Gene3D" id="1.10.510.10">
    <property type="entry name" value="Transferase(Phosphotransferase) domain 1"/>
    <property type="match status" value="1"/>
</dbReference>
<dbReference type="InterPro" id="IPR000961">
    <property type="entry name" value="AGC-kinase_C"/>
</dbReference>
<feature type="domain" description="C2" evidence="12">
    <location>
        <begin position="514"/>
        <end position="683"/>
    </location>
</feature>
<dbReference type="Gene3D" id="3.30.200.20">
    <property type="entry name" value="Phosphorylase Kinase, domain 1"/>
    <property type="match status" value="1"/>
</dbReference>
<evidence type="ECO:0000256" key="2">
    <source>
        <dbReference type="ARBA" id="ARBA00022527"/>
    </source>
</evidence>
<dbReference type="SMART" id="SM00220">
    <property type="entry name" value="S_TKc"/>
    <property type="match status" value="1"/>
</dbReference>
<dbReference type="PANTHER" id="PTHR24351">
    <property type="entry name" value="RIBOSOMAL PROTEIN S6 KINASE"/>
    <property type="match status" value="1"/>
</dbReference>
<dbReference type="GO" id="GO:0005524">
    <property type="term" value="F:ATP binding"/>
    <property type="evidence" value="ECO:0007669"/>
    <property type="project" value="UniProtKB-UniRule"/>
</dbReference>
<gene>
    <name evidence="15" type="ORF">SPI_00288</name>
</gene>
<dbReference type="InterPro" id="IPR035892">
    <property type="entry name" value="C2_domain_sf"/>
</dbReference>
<keyword evidence="5 10" id="KW-0547">Nucleotide-binding</keyword>
<dbReference type="FunFam" id="3.30.200.20:FF:000116">
    <property type="entry name" value="Non-specific serine/threonine protein kinase"/>
    <property type="match status" value="1"/>
</dbReference>
<comment type="caution">
    <text evidence="15">The sequence shown here is derived from an EMBL/GenBank/DDBJ whole genome shotgun (WGS) entry which is preliminary data.</text>
</comment>
<feature type="compositionally biased region" description="Basic and acidic residues" evidence="11">
    <location>
        <begin position="1076"/>
        <end position="1088"/>
    </location>
</feature>
<dbReference type="PROSITE" id="PS00107">
    <property type="entry name" value="PROTEIN_KINASE_ATP"/>
    <property type="match status" value="1"/>
</dbReference>
<dbReference type="SUPFAM" id="SSF49562">
    <property type="entry name" value="C2 domain (Calcium/lipid-binding domain, CaLB)"/>
    <property type="match status" value="1"/>
</dbReference>
<feature type="region of interest" description="Disordered" evidence="11">
    <location>
        <begin position="72"/>
        <end position="349"/>
    </location>
</feature>
<comment type="catalytic activity">
    <reaction evidence="8">
        <text>L-threonyl-[protein] + ATP = O-phospho-L-threonyl-[protein] + ADP + H(+)</text>
        <dbReference type="Rhea" id="RHEA:46608"/>
        <dbReference type="Rhea" id="RHEA-COMP:11060"/>
        <dbReference type="Rhea" id="RHEA-COMP:11605"/>
        <dbReference type="ChEBI" id="CHEBI:15378"/>
        <dbReference type="ChEBI" id="CHEBI:30013"/>
        <dbReference type="ChEBI" id="CHEBI:30616"/>
        <dbReference type="ChEBI" id="CHEBI:61977"/>
        <dbReference type="ChEBI" id="CHEBI:456216"/>
        <dbReference type="EC" id="2.7.11.1"/>
    </reaction>
</comment>
<evidence type="ECO:0000259" key="13">
    <source>
        <dbReference type="PROSITE" id="PS50011"/>
    </source>
</evidence>
<feature type="region of interest" description="Disordered" evidence="11">
    <location>
        <begin position="587"/>
        <end position="613"/>
    </location>
</feature>
<dbReference type="Gene3D" id="2.60.40.150">
    <property type="entry name" value="C2 domain"/>
    <property type="match status" value="1"/>
</dbReference>
<dbReference type="PROSITE" id="PS00108">
    <property type="entry name" value="PROTEIN_KINASE_ST"/>
    <property type="match status" value="1"/>
</dbReference>
<dbReference type="InterPro" id="IPR000719">
    <property type="entry name" value="Prot_kinase_dom"/>
</dbReference>
<sequence>MSPTNGIDETSRSAAAEDDGTDHIGIDTPRSGVATPQPDLHDKRLPGIMSYFNQVRPASFKRLLSSTFTVPLRPFSSASNPPSIESPATSATPASSASVASTASSCASSTAPSITATPATPAAALAAAARPATATTTSSPAAPDIAPNGSATEEAAACGRQPGHPAPTLLSQRSPPVPPSSSVDFVCRKFDNDSIPDVDTPPLLPHERMEQQAPEVAEQGREQPPIQVGEDDTRREQPLLSVWTTQSRPPSETVALPEAANAAETSLRLEPTPSASVRGAAEIGSGSGIECGNGGGRESREGLRESARKEEARQDGNTLSGSGSGVDGDGGGGDGRTGGGSSNPWEVPWSFSHNKSILDVPDARARQESSPTPLAGIVTPSVVHARHFSIPSLPSLSPSSSTTTTNTTTTTTPASTGFSSVASSGHHVPTAPGVAARSHSQAATVFAGASVFRSASVGHLKRLTTLTRVNKSGQSTPNRSLSTVHPQTTDALSAPASTSGDDHQSQAEESSRSRAASVTPTPAGVQAPAPKGKLTIKIAEARGLRRTRDPYVVAVFQRSELISGGPYPAEGGDESAIATAATGGVSIQRQASDSGRPPMAIPMRSRQSSNTSVTDYGAFRNRSVRRSLTNPKWDAEAVFDVVDSDMLVDVSVYDHSPAGEEFLGHVNLKANASEKDGPVRGWFSLQGHADTMAENAPTGEIYVEAFYQRTDRKHYGPDDFEILRLIGKGTFGQVYQVRKRDTKRIYAMKVLSKKKIVQKKEVAHTVGERNILVRTATSDSPFIVGLKFSFQTPSDLYLVTDYMSGGELFWHLQKEGRFEEGRAKFYIAELILAIEHLHENNIVYRDLKPENILLDANGHIALCDFGLSKANLTKNDTTNTFCGTTEYLAPEVLLDEAGYTKMVDFWSLGVLVFEMCCGWSPFYAEDTQQMYKNIAFGKVRFPKDTLSAEGRSFVKGLLNRNPKHRLGATKDAAELMEHPFFRDIDWDALSKKLITPPFKPKLKSDTDVSYFDPAFTDAMDKSGSLNERAAALARGIATSTPLSPSMQANFQGFTFVDESALEDHMRGRDSYFNGNDHSDGRNREHDNNDNDDDDDMHDAATAGSYRNGGGSQRKDDADWDDLNDIDPRHANRMSGIVRTTTEEHMFGGSNFDM</sequence>
<dbReference type="Pfam" id="PF00069">
    <property type="entry name" value="Pkinase"/>
    <property type="match status" value="1"/>
</dbReference>
<comment type="catalytic activity">
    <reaction evidence="9">
        <text>L-seryl-[protein] + ATP = O-phospho-L-seryl-[protein] + ADP + H(+)</text>
        <dbReference type="Rhea" id="RHEA:17989"/>
        <dbReference type="Rhea" id="RHEA-COMP:9863"/>
        <dbReference type="Rhea" id="RHEA-COMP:11604"/>
        <dbReference type="ChEBI" id="CHEBI:15378"/>
        <dbReference type="ChEBI" id="CHEBI:29999"/>
        <dbReference type="ChEBI" id="CHEBI:30616"/>
        <dbReference type="ChEBI" id="CHEBI:83421"/>
        <dbReference type="ChEBI" id="CHEBI:456216"/>
        <dbReference type="EC" id="2.7.11.1"/>
    </reaction>
</comment>
<name>A0A168A078_9HYPO</name>
<feature type="domain" description="Protein kinase" evidence="13">
    <location>
        <begin position="720"/>
        <end position="981"/>
    </location>
</feature>
<feature type="region of interest" description="Disordered" evidence="11">
    <location>
        <begin position="468"/>
        <end position="530"/>
    </location>
</feature>
<dbReference type="SMART" id="SM00239">
    <property type="entry name" value="C2"/>
    <property type="match status" value="1"/>
</dbReference>
<dbReference type="FunFam" id="1.10.510.10:FF:000008">
    <property type="entry name" value="Non-specific serine/threonine protein kinase"/>
    <property type="match status" value="1"/>
</dbReference>
<dbReference type="STRING" id="1081102.A0A168A078"/>
<dbReference type="InterPro" id="IPR000008">
    <property type="entry name" value="C2_dom"/>
</dbReference>
<feature type="domain" description="AGC-kinase C-terminal" evidence="14">
    <location>
        <begin position="982"/>
        <end position="1065"/>
    </location>
</feature>
<dbReference type="InterPro" id="IPR008271">
    <property type="entry name" value="Ser/Thr_kinase_AS"/>
</dbReference>
<dbReference type="SMART" id="SM00133">
    <property type="entry name" value="S_TK_X"/>
    <property type="match status" value="1"/>
</dbReference>
<evidence type="ECO:0000256" key="11">
    <source>
        <dbReference type="SAM" id="MobiDB-lite"/>
    </source>
</evidence>
<protein>
    <recommendedName>
        <fullName evidence="1">non-specific serine/threonine protein kinase</fullName>
        <ecNumber evidence="1">2.7.11.1</ecNumber>
    </recommendedName>
</protein>
<evidence type="ECO:0000313" key="15">
    <source>
        <dbReference type="EMBL" id="OAA68093.1"/>
    </source>
</evidence>
<feature type="binding site" evidence="10">
    <location>
        <position position="749"/>
    </location>
    <ligand>
        <name>ATP</name>
        <dbReference type="ChEBI" id="CHEBI:30616"/>
    </ligand>
</feature>
<feature type="compositionally biased region" description="Low complexity" evidence="11">
    <location>
        <begin position="390"/>
        <end position="420"/>
    </location>
</feature>
<dbReference type="GO" id="GO:0004674">
    <property type="term" value="F:protein serine/threonine kinase activity"/>
    <property type="evidence" value="ECO:0007669"/>
    <property type="project" value="UniProtKB-KW"/>
</dbReference>
<reference evidence="15 16" key="1">
    <citation type="journal article" date="2016" name="Genome Biol. Evol.">
        <title>Divergent and convergent evolution of fungal pathogenicity.</title>
        <authorList>
            <person name="Shang Y."/>
            <person name="Xiao G."/>
            <person name="Zheng P."/>
            <person name="Cen K."/>
            <person name="Zhan S."/>
            <person name="Wang C."/>
        </authorList>
    </citation>
    <scope>NUCLEOTIDE SEQUENCE [LARGE SCALE GENOMIC DNA]</scope>
    <source>
        <strain evidence="15 16">RCEF 264</strain>
    </source>
</reference>
<dbReference type="Pfam" id="PF00433">
    <property type="entry name" value="Pkinase_C"/>
    <property type="match status" value="1"/>
</dbReference>
<dbReference type="Proteomes" id="UP000076874">
    <property type="component" value="Unassembled WGS sequence"/>
</dbReference>
<feature type="region of interest" description="Disordered" evidence="11">
    <location>
        <begin position="390"/>
        <end position="436"/>
    </location>
</feature>
<accession>A0A168A078</accession>
<dbReference type="PROSITE" id="PS50011">
    <property type="entry name" value="PROTEIN_KINASE_DOM"/>
    <property type="match status" value="1"/>
</dbReference>
<feature type="region of interest" description="Disordered" evidence="11">
    <location>
        <begin position="1"/>
        <end position="45"/>
    </location>
</feature>
<evidence type="ECO:0000256" key="3">
    <source>
        <dbReference type="ARBA" id="ARBA00022553"/>
    </source>
</evidence>
<dbReference type="PROSITE" id="PS51285">
    <property type="entry name" value="AGC_KINASE_CTER"/>
    <property type="match status" value="1"/>
</dbReference>
<dbReference type="PROSITE" id="PS50004">
    <property type="entry name" value="C2"/>
    <property type="match status" value="1"/>
</dbReference>
<keyword evidence="4" id="KW-0808">Transferase</keyword>
<dbReference type="Pfam" id="PF00168">
    <property type="entry name" value="C2"/>
    <property type="match status" value="1"/>
</dbReference>
<dbReference type="EMBL" id="AZHD01000001">
    <property type="protein sequence ID" value="OAA68093.1"/>
    <property type="molecule type" value="Genomic_DNA"/>
</dbReference>
<keyword evidence="16" id="KW-1185">Reference proteome</keyword>
<dbReference type="CDD" id="cd05586">
    <property type="entry name" value="STKc_Sck1_like"/>
    <property type="match status" value="1"/>
</dbReference>
<feature type="compositionally biased region" description="Polar residues" evidence="11">
    <location>
        <begin position="468"/>
        <end position="499"/>
    </location>
</feature>
<evidence type="ECO:0000256" key="7">
    <source>
        <dbReference type="ARBA" id="ARBA00022840"/>
    </source>
</evidence>
<dbReference type="InterPro" id="IPR017441">
    <property type="entry name" value="Protein_kinase_ATP_BS"/>
</dbReference>
<dbReference type="OrthoDB" id="63267at2759"/>
<evidence type="ECO:0000256" key="4">
    <source>
        <dbReference type="ARBA" id="ARBA00022679"/>
    </source>
</evidence>
<dbReference type="EC" id="2.7.11.1" evidence="1"/>
<evidence type="ECO:0000313" key="16">
    <source>
        <dbReference type="Proteomes" id="UP000076874"/>
    </source>
</evidence>
<dbReference type="InterPro" id="IPR017892">
    <property type="entry name" value="Pkinase_C"/>
</dbReference>
<keyword evidence="7 10" id="KW-0067">ATP-binding</keyword>
<evidence type="ECO:0000256" key="10">
    <source>
        <dbReference type="PROSITE-ProRule" id="PRU10141"/>
    </source>
</evidence>
<dbReference type="InterPro" id="IPR011009">
    <property type="entry name" value="Kinase-like_dom_sf"/>
</dbReference>
<feature type="compositionally biased region" description="Low complexity" evidence="11">
    <location>
        <begin position="81"/>
        <end position="147"/>
    </location>
</feature>
<feature type="compositionally biased region" description="Gly residues" evidence="11">
    <location>
        <begin position="285"/>
        <end position="296"/>
    </location>
</feature>
<dbReference type="AlphaFoldDB" id="A0A168A078"/>
<feature type="compositionally biased region" description="Basic and acidic residues" evidence="11">
    <location>
        <begin position="500"/>
        <end position="512"/>
    </location>
</feature>
<evidence type="ECO:0000256" key="8">
    <source>
        <dbReference type="ARBA" id="ARBA00047899"/>
    </source>
</evidence>
<proteinExistence type="predicted"/>
<dbReference type="SUPFAM" id="SSF56112">
    <property type="entry name" value="Protein kinase-like (PK-like)"/>
    <property type="match status" value="1"/>
</dbReference>